<evidence type="ECO:0000256" key="7">
    <source>
        <dbReference type="ARBA" id="ARBA00061348"/>
    </source>
</evidence>
<dbReference type="STRING" id="647171.MetfoDRAFT_0902"/>
<keyword evidence="4" id="KW-0456">Lyase</keyword>
<dbReference type="Gene3D" id="3.30.70.2690">
    <property type="entry name" value="LOR/SDH bifunctional enzyme, conserved domain"/>
    <property type="match status" value="1"/>
</dbReference>
<dbReference type="GO" id="GO:0000166">
    <property type="term" value="F:nucleotide binding"/>
    <property type="evidence" value="ECO:0007669"/>
    <property type="project" value="UniProtKB-KW"/>
</dbReference>
<dbReference type="Pfam" id="PF21571">
    <property type="entry name" value="ArgZ-like_C_1st"/>
    <property type="match status" value="1"/>
</dbReference>
<feature type="domain" description="Arginine dihydrolase ArgZ/ArgE-like C-terminal second subdomain" evidence="12">
    <location>
        <begin position="189"/>
        <end position="400"/>
    </location>
</feature>
<gene>
    <name evidence="14" type="ORF">MetfoDRAFT_0902</name>
</gene>
<comment type="cofactor">
    <cofactor evidence="1">
        <name>NAD(+)</name>
        <dbReference type="ChEBI" id="CHEBI:57540"/>
    </cofactor>
</comment>
<evidence type="ECO:0000313" key="15">
    <source>
        <dbReference type="Proteomes" id="UP000003706"/>
    </source>
</evidence>
<dbReference type="InterPro" id="IPR005239">
    <property type="entry name" value="ArgZ/ArgE-like"/>
</dbReference>
<dbReference type="AlphaFoldDB" id="H1KYM9"/>
<keyword evidence="2" id="KW-0547">Nucleotide-binding</keyword>
<evidence type="ECO:0000256" key="8">
    <source>
        <dbReference type="ARBA" id="ARBA00066346"/>
    </source>
</evidence>
<dbReference type="InterPro" id="IPR043009">
    <property type="entry name" value="LOR/SDH_bifunc_enz_cons_dom_sf"/>
</dbReference>
<dbReference type="RefSeq" id="WP_007044341.1">
    <property type="nucleotide sequence ID" value="NZ_AGJL01000019.1"/>
</dbReference>
<name>H1KYM9_9EURY</name>
<keyword evidence="15" id="KW-1185">Reference proteome</keyword>
<dbReference type="GO" id="GO:0008473">
    <property type="term" value="F:ornithine cyclodeaminase activity"/>
    <property type="evidence" value="ECO:0007669"/>
    <property type="project" value="UniProtKB-EC"/>
</dbReference>
<dbReference type="InterPro" id="IPR048963">
    <property type="entry name" value="ArgZ/ArgE-like_C_2nd"/>
</dbReference>
<organism evidence="14 15">
    <name type="scientific">Methanotorris formicicus Mc-S-70</name>
    <dbReference type="NCBI Taxonomy" id="647171"/>
    <lineage>
        <taxon>Archaea</taxon>
        <taxon>Methanobacteriati</taxon>
        <taxon>Methanobacteriota</taxon>
        <taxon>Methanomada group</taxon>
        <taxon>Methanococci</taxon>
        <taxon>Methanococcales</taxon>
        <taxon>Methanocaldococcaceae</taxon>
        <taxon>Methanotorris</taxon>
    </lineage>
</organism>
<comment type="catalytic activity">
    <reaction evidence="5">
        <text>L-ornithine = L-proline + NH4(+)</text>
        <dbReference type="Rhea" id="RHEA:24368"/>
        <dbReference type="ChEBI" id="CHEBI:28938"/>
        <dbReference type="ChEBI" id="CHEBI:46911"/>
        <dbReference type="ChEBI" id="CHEBI:60039"/>
        <dbReference type="EC" id="4.3.1.12"/>
    </reaction>
</comment>
<evidence type="ECO:0000259" key="11">
    <source>
        <dbReference type="Pfam" id="PF04455"/>
    </source>
</evidence>
<comment type="caution">
    <text evidence="14">The sequence shown here is derived from an EMBL/GenBank/DDBJ whole genome shotgun (WGS) entry which is preliminary data.</text>
</comment>
<reference evidence="14 15" key="1">
    <citation type="submission" date="2011-09" db="EMBL/GenBank/DDBJ databases">
        <title>The draft genome of Methanotorris formicicus Mc-S-70.</title>
        <authorList>
            <consortium name="US DOE Joint Genome Institute (JGI-PGF)"/>
            <person name="Lucas S."/>
            <person name="Han J."/>
            <person name="Lapidus A."/>
            <person name="Cheng J.-F."/>
            <person name="Goodwin L."/>
            <person name="Pitluck S."/>
            <person name="Peters L."/>
            <person name="Land M.L."/>
            <person name="Hauser L."/>
            <person name="Sieprawska-Lupa M."/>
            <person name="Takai K."/>
            <person name="Miyazaki J."/>
            <person name="Whitman W."/>
            <person name="Woyke T.J."/>
        </authorList>
    </citation>
    <scope>NUCLEOTIDE SEQUENCE [LARGE SCALE GENOMIC DNA]</scope>
    <source>
        <strain evidence="14 15">Mc-S-70</strain>
    </source>
</reference>
<dbReference type="EMBL" id="AGJL01000019">
    <property type="protein sequence ID" value="EHP86933.1"/>
    <property type="molecule type" value="Genomic_DNA"/>
</dbReference>
<dbReference type="EC" id="4.3.1.12" evidence="8"/>
<evidence type="ECO:0000256" key="9">
    <source>
        <dbReference type="ARBA" id="ARBA00072993"/>
    </source>
</evidence>
<dbReference type="Proteomes" id="UP000003706">
    <property type="component" value="Unassembled WGS sequence"/>
</dbReference>
<evidence type="ECO:0000256" key="6">
    <source>
        <dbReference type="ARBA" id="ARBA00056756"/>
    </source>
</evidence>
<dbReference type="InterPro" id="IPR048964">
    <property type="entry name" value="ArgZ/ArgE-like_C_1st"/>
</dbReference>
<feature type="domain" description="Arginine dihydrolase ArgZ/ArgE-like C-terminal first subdomain" evidence="13">
    <location>
        <begin position="104"/>
        <end position="185"/>
    </location>
</feature>
<comment type="function">
    <text evidence="6">Catalyzes the conversion of ornithine to proline, with the release of ammonia.</text>
</comment>
<proteinExistence type="inferred from homology"/>
<evidence type="ECO:0000256" key="1">
    <source>
        <dbReference type="ARBA" id="ARBA00001911"/>
    </source>
</evidence>
<dbReference type="NCBIfam" id="TIGR00300">
    <property type="entry name" value="TIGR00300 family protein"/>
    <property type="match status" value="1"/>
</dbReference>
<dbReference type="OrthoDB" id="64170at2157"/>
<evidence type="ECO:0000259" key="12">
    <source>
        <dbReference type="Pfam" id="PF21570"/>
    </source>
</evidence>
<evidence type="ECO:0000256" key="5">
    <source>
        <dbReference type="ARBA" id="ARBA00052109"/>
    </source>
</evidence>
<evidence type="ECO:0000256" key="10">
    <source>
        <dbReference type="ARBA" id="ARBA00081581"/>
    </source>
</evidence>
<evidence type="ECO:0000256" key="2">
    <source>
        <dbReference type="ARBA" id="ARBA00022741"/>
    </source>
</evidence>
<evidence type="ECO:0000256" key="3">
    <source>
        <dbReference type="ARBA" id="ARBA00023027"/>
    </source>
</evidence>
<dbReference type="InterPro" id="IPR007545">
    <property type="entry name" value="LOR/SDH_bifunc_enz_cons_dom"/>
</dbReference>
<dbReference type="Pfam" id="PF21570">
    <property type="entry name" value="ArgZ-like_C_2nd"/>
    <property type="match status" value="1"/>
</dbReference>
<keyword evidence="3" id="KW-0520">NAD</keyword>
<feature type="domain" description="LOR/SDH bifunctional enzyme conserved" evidence="11">
    <location>
        <begin position="6"/>
        <end position="102"/>
    </location>
</feature>
<dbReference type="Gene3D" id="3.40.50.10690">
    <property type="entry name" value="putative lor/sdh protein like domains"/>
    <property type="match status" value="1"/>
</dbReference>
<evidence type="ECO:0000313" key="14">
    <source>
        <dbReference type="EMBL" id="EHP86933.1"/>
    </source>
</evidence>
<dbReference type="PATRIC" id="fig|647171.4.peg.889"/>
<evidence type="ECO:0000256" key="4">
    <source>
        <dbReference type="ARBA" id="ARBA00023239"/>
    </source>
</evidence>
<protein>
    <recommendedName>
        <fullName evidence="9">Ornithine cyclodeaminase</fullName>
        <ecNumber evidence="8">4.3.1.12</ecNumber>
    </recommendedName>
    <alternativeName>
        <fullName evidence="10">Archaeal ornithine cyclodeaminase</fullName>
    </alternativeName>
</protein>
<sequence>MNNVCEVVELSGHIIDSHILPNVLDKIILMGGDFEIEKLEVGKTNEDISYAKLIVKGKDHKHLDGILREIQQMGAIVSTKDAKTEKALDDCVLPDNFYGTTNLPTYVKIDGVWKEVEDIEMDCVIVIENRDGEKVPVCKRMGLVKKGDDVVVGYGGIRVIPLERTREKDIFGFMQSEVSPEKPLDYYSKTIAKEMKKIKEKGGNIVWVVGTAIAHTRAHKILEELVREGYVDALFCGNGFATMDIEYALFKTTLGMDDECNVVKGGYKSHLVAINEMWKVGGIKKAVEKGILTKGVLYECVKNNIPYVIGGSLRDDGPLPDTIRDVIVAQDEMRRYAKKADMCVILATMLHGIATGNILPARVKTVCIDMNPYVVTRLQDRGTHQALGIVSDPCAFLHLLKKDLDNLS</sequence>
<evidence type="ECO:0000259" key="13">
    <source>
        <dbReference type="Pfam" id="PF21571"/>
    </source>
</evidence>
<dbReference type="CDD" id="cd12144">
    <property type="entry name" value="SDH_N_domain"/>
    <property type="match status" value="1"/>
</dbReference>
<dbReference type="Pfam" id="PF04455">
    <property type="entry name" value="Saccharop_dh_N"/>
    <property type="match status" value="1"/>
</dbReference>
<accession>H1KYM9</accession>
<comment type="similarity">
    <text evidence="7">Belongs to the AgrE/ArgZ ornithine cyclodeaminase family.</text>
</comment>